<evidence type="ECO:0000313" key="2">
    <source>
        <dbReference type="EMBL" id="GIX63549.1"/>
    </source>
</evidence>
<organism evidence="2 3">
    <name type="scientific">Babesia caballi</name>
    <dbReference type="NCBI Taxonomy" id="5871"/>
    <lineage>
        <taxon>Eukaryota</taxon>
        <taxon>Sar</taxon>
        <taxon>Alveolata</taxon>
        <taxon>Apicomplexa</taxon>
        <taxon>Aconoidasida</taxon>
        <taxon>Piroplasmida</taxon>
        <taxon>Babesiidae</taxon>
        <taxon>Babesia</taxon>
    </lineage>
</organism>
<gene>
    <name evidence="2" type="ORF">BcabD6B2_29840</name>
</gene>
<dbReference type="Proteomes" id="UP001497744">
    <property type="component" value="Unassembled WGS sequence"/>
</dbReference>
<proteinExistence type="predicted"/>
<feature type="compositionally biased region" description="Basic residues" evidence="1">
    <location>
        <begin position="557"/>
        <end position="591"/>
    </location>
</feature>
<feature type="compositionally biased region" description="Basic and acidic residues" evidence="1">
    <location>
        <begin position="626"/>
        <end position="637"/>
    </location>
</feature>
<evidence type="ECO:0000313" key="3">
    <source>
        <dbReference type="Proteomes" id="UP001497744"/>
    </source>
</evidence>
<accession>A0AAV4LU40</accession>
<dbReference type="EMBL" id="BPLF01000002">
    <property type="protein sequence ID" value="GIX63549.1"/>
    <property type="molecule type" value="Genomic_DNA"/>
</dbReference>
<sequence>MRVPGVARLRALLREDSAKCDIAALALLFREHHSQLSPAESVRAAAAFRDLFERRGGAPSLPFGPAEVQAALSSNIRGKLYALTEPGELCSVTVGALAQGIATGGLISDFVGRLERLLPLVRRDHISQVCHTLVSLHSAGHRVAPICLKLFAHLASLGPESDPTLANYDAIVRCMAETGVRHDALVARVGRGLRSALSRATRISPGEAASLLECYKPDMFDSVFIRHRLIEVAVAADEVPMEVVALCLSTGIFPSKSIEKINALILAGCKTADAATRLRILCGYADLRYRPPEVFSELLEALKATLSELNTFTSVAQCIHSLYLLDVEDSSVIQYVSDFVNRHKVPFSPQDFQNVCCTLQAFCYFALSEPDAYHWLIREAMRLDCSVTATDLTRLQVAALNLWKMVPGAFEALDASLQGYIVEVANRATQVPLVTRDSELQESVTKTATFVSYTLYKQVASARVVHQPVQVQVGPFFVDFVRRLGDEEIGELRLRDTRRPRTREMGEEHLLADQLRHCATILLAEDRDQFYRGSRDRTAESKMSTALLRALGFRVCRHAGQPRRRPPPVRIRSRPGTRPPRRPPRPHHRRLCPGAEWPCRPPQAPQSSGDATPGQTSGSWGARAAGRREECRCRGDEPATSCPRTPDDKPRAAAEDSTGRRPHDAWAERPCECTTQSTCWTQSRRQASPPRSRGRRAQR</sequence>
<dbReference type="GeneID" id="94195030"/>
<name>A0AAV4LU40_BABCB</name>
<feature type="compositionally biased region" description="Polar residues" evidence="1">
    <location>
        <begin position="605"/>
        <end position="619"/>
    </location>
</feature>
<feature type="compositionally biased region" description="Low complexity" evidence="1">
    <location>
        <begin position="682"/>
        <end position="691"/>
    </location>
</feature>
<protein>
    <submittedName>
        <fullName evidence="2">RAP protein, putative</fullName>
    </submittedName>
</protein>
<comment type="caution">
    <text evidence="2">The sequence shown here is derived from an EMBL/GenBank/DDBJ whole genome shotgun (WGS) entry which is preliminary data.</text>
</comment>
<evidence type="ECO:0000256" key="1">
    <source>
        <dbReference type="SAM" id="MobiDB-lite"/>
    </source>
</evidence>
<keyword evidence="3" id="KW-1185">Reference proteome</keyword>
<reference evidence="2 3" key="1">
    <citation type="submission" date="2021-06" db="EMBL/GenBank/DDBJ databases">
        <title>Genome sequence of Babesia caballi.</title>
        <authorList>
            <person name="Yamagishi J."/>
            <person name="Kidaka T."/>
            <person name="Ochi A."/>
        </authorList>
    </citation>
    <scope>NUCLEOTIDE SEQUENCE [LARGE SCALE GENOMIC DNA]</scope>
    <source>
        <strain evidence="2">USDA-D6B2</strain>
    </source>
</reference>
<feature type="compositionally biased region" description="Basic and acidic residues" evidence="1">
    <location>
        <begin position="645"/>
        <end position="671"/>
    </location>
</feature>
<feature type="region of interest" description="Disordered" evidence="1">
    <location>
        <begin position="557"/>
        <end position="699"/>
    </location>
</feature>
<dbReference type="AlphaFoldDB" id="A0AAV4LU40"/>
<dbReference type="RefSeq" id="XP_067715618.1">
    <property type="nucleotide sequence ID" value="XM_067859517.1"/>
</dbReference>